<proteinExistence type="predicted"/>
<sequence length="132" mass="14552">MVVGDLAFKALTAGLGVATLYLAATFPVNVYRGLSWHFKQSVKRTPGRPPPHPCRFGSRPLIRCAEFDHAGAITDGPLNTVSPICLLDGREAIVLPFLRSVHTIIQENLFACCALVELLRMNMFVVQIRCFV</sequence>
<comment type="caution">
    <text evidence="2">The sequence shown here is derived from an EMBL/GenBank/DDBJ whole genome shotgun (WGS) entry which is preliminary data.</text>
</comment>
<keyword evidence="1" id="KW-0472">Membrane</keyword>
<dbReference type="Proteomes" id="UP000251960">
    <property type="component" value="Chromosome 10"/>
</dbReference>
<reference evidence="2" key="1">
    <citation type="journal article" date="2018" name="Nat. Genet.">
        <title>Extensive intraspecific gene order and gene structural variations between Mo17 and other maize genomes.</title>
        <authorList>
            <person name="Sun S."/>
            <person name="Zhou Y."/>
            <person name="Chen J."/>
            <person name="Shi J."/>
            <person name="Zhao H."/>
            <person name="Zhao H."/>
            <person name="Song W."/>
            <person name="Zhang M."/>
            <person name="Cui Y."/>
            <person name="Dong X."/>
            <person name="Liu H."/>
            <person name="Ma X."/>
            <person name="Jiao Y."/>
            <person name="Wang B."/>
            <person name="Wei X."/>
            <person name="Stein J.C."/>
            <person name="Glaubitz J.C."/>
            <person name="Lu F."/>
            <person name="Yu G."/>
            <person name="Liang C."/>
            <person name="Fengler K."/>
            <person name="Li B."/>
            <person name="Rafalski A."/>
            <person name="Schnable P.S."/>
            <person name="Ware D.H."/>
            <person name="Buckler E.S."/>
            <person name="Lai J."/>
        </authorList>
    </citation>
    <scope>NUCLEOTIDE SEQUENCE [LARGE SCALE GENOMIC DNA]</scope>
    <source>
        <tissue evidence="2">Seedling</tissue>
    </source>
</reference>
<dbReference type="PANTHER" id="PTHR38525">
    <property type="entry name" value="OS03G0824500 PROTEIN"/>
    <property type="match status" value="1"/>
</dbReference>
<dbReference type="EMBL" id="NCVQ01000002">
    <property type="protein sequence ID" value="PWZ44097.1"/>
    <property type="molecule type" value="Genomic_DNA"/>
</dbReference>
<protein>
    <submittedName>
        <fullName evidence="2">Uncharacterized protein</fullName>
    </submittedName>
</protein>
<name>A0A3L6G686_MAIZE</name>
<evidence type="ECO:0000313" key="2">
    <source>
        <dbReference type="EMBL" id="PWZ44097.1"/>
    </source>
</evidence>
<dbReference type="PANTHER" id="PTHR38525:SF1">
    <property type="entry name" value="OS03G0824500 PROTEIN"/>
    <property type="match status" value="1"/>
</dbReference>
<keyword evidence="1" id="KW-0812">Transmembrane</keyword>
<keyword evidence="1" id="KW-1133">Transmembrane helix</keyword>
<evidence type="ECO:0000256" key="1">
    <source>
        <dbReference type="SAM" id="Phobius"/>
    </source>
</evidence>
<dbReference type="AlphaFoldDB" id="A0A3L6G686"/>
<feature type="transmembrane region" description="Helical" evidence="1">
    <location>
        <begin position="6"/>
        <end position="31"/>
    </location>
</feature>
<organism evidence="2">
    <name type="scientific">Zea mays</name>
    <name type="common">Maize</name>
    <dbReference type="NCBI Taxonomy" id="4577"/>
    <lineage>
        <taxon>Eukaryota</taxon>
        <taxon>Viridiplantae</taxon>
        <taxon>Streptophyta</taxon>
        <taxon>Embryophyta</taxon>
        <taxon>Tracheophyta</taxon>
        <taxon>Spermatophyta</taxon>
        <taxon>Magnoliopsida</taxon>
        <taxon>Liliopsida</taxon>
        <taxon>Poales</taxon>
        <taxon>Poaceae</taxon>
        <taxon>PACMAD clade</taxon>
        <taxon>Panicoideae</taxon>
        <taxon>Andropogonodae</taxon>
        <taxon>Andropogoneae</taxon>
        <taxon>Tripsacinae</taxon>
        <taxon>Zea</taxon>
    </lineage>
</organism>
<accession>A0A3L6G686</accession>
<gene>
    <name evidence="2" type="ORF">Zm00014a_023737</name>
</gene>